<evidence type="ECO:0000313" key="2">
    <source>
        <dbReference type="Proteomes" id="UP000000305"/>
    </source>
</evidence>
<proteinExistence type="predicted"/>
<sequence length="66" mass="7676">MAAEPLLPSSNTIVLRLRGTRAVRDQLSVCITACREEIMLHSSAFYKHDQRRYNSIERDERGWVID</sequence>
<organism evidence="1 2">
    <name type="scientific">Daphnia pulex</name>
    <name type="common">Water flea</name>
    <dbReference type="NCBI Taxonomy" id="6669"/>
    <lineage>
        <taxon>Eukaryota</taxon>
        <taxon>Metazoa</taxon>
        <taxon>Ecdysozoa</taxon>
        <taxon>Arthropoda</taxon>
        <taxon>Crustacea</taxon>
        <taxon>Branchiopoda</taxon>
        <taxon>Diplostraca</taxon>
        <taxon>Cladocera</taxon>
        <taxon>Anomopoda</taxon>
        <taxon>Daphniidae</taxon>
        <taxon>Daphnia</taxon>
    </lineage>
</organism>
<accession>E9GGA3</accession>
<gene>
    <name evidence="1" type="ORF">DAPPUDRAFT_317553</name>
</gene>
<protein>
    <submittedName>
        <fullName evidence="1">Uncharacterized protein</fullName>
    </submittedName>
</protein>
<dbReference type="AlphaFoldDB" id="E9GGA3"/>
<name>E9GGA3_DAPPU</name>
<dbReference type="KEGG" id="dpx:DAPPUDRAFT_317553"/>
<dbReference type="HOGENOM" id="CLU_2833756_0_0_1"/>
<dbReference type="Proteomes" id="UP000000305">
    <property type="component" value="Unassembled WGS sequence"/>
</dbReference>
<dbReference type="InParanoid" id="E9GGA3"/>
<evidence type="ECO:0000313" key="1">
    <source>
        <dbReference type="EMBL" id="EFX81365.1"/>
    </source>
</evidence>
<reference evidence="1 2" key="1">
    <citation type="journal article" date="2011" name="Science">
        <title>The ecoresponsive genome of Daphnia pulex.</title>
        <authorList>
            <person name="Colbourne J.K."/>
            <person name="Pfrender M.E."/>
            <person name="Gilbert D."/>
            <person name="Thomas W.K."/>
            <person name="Tucker A."/>
            <person name="Oakley T.H."/>
            <person name="Tokishita S."/>
            <person name="Aerts A."/>
            <person name="Arnold G.J."/>
            <person name="Basu M.K."/>
            <person name="Bauer D.J."/>
            <person name="Caceres C.E."/>
            <person name="Carmel L."/>
            <person name="Casola C."/>
            <person name="Choi J.H."/>
            <person name="Detter J.C."/>
            <person name="Dong Q."/>
            <person name="Dusheyko S."/>
            <person name="Eads B.D."/>
            <person name="Frohlich T."/>
            <person name="Geiler-Samerotte K.A."/>
            <person name="Gerlach D."/>
            <person name="Hatcher P."/>
            <person name="Jogdeo S."/>
            <person name="Krijgsveld J."/>
            <person name="Kriventseva E.V."/>
            <person name="Kultz D."/>
            <person name="Laforsch C."/>
            <person name="Lindquist E."/>
            <person name="Lopez J."/>
            <person name="Manak J.R."/>
            <person name="Muller J."/>
            <person name="Pangilinan J."/>
            <person name="Patwardhan R.P."/>
            <person name="Pitluck S."/>
            <person name="Pritham E.J."/>
            <person name="Rechtsteiner A."/>
            <person name="Rho M."/>
            <person name="Rogozin I.B."/>
            <person name="Sakarya O."/>
            <person name="Salamov A."/>
            <person name="Schaack S."/>
            <person name="Shapiro H."/>
            <person name="Shiga Y."/>
            <person name="Skalitzky C."/>
            <person name="Smith Z."/>
            <person name="Souvorov A."/>
            <person name="Sung W."/>
            <person name="Tang Z."/>
            <person name="Tsuchiya D."/>
            <person name="Tu H."/>
            <person name="Vos H."/>
            <person name="Wang M."/>
            <person name="Wolf Y.I."/>
            <person name="Yamagata H."/>
            <person name="Yamada T."/>
            <person name="Ye Y."/>
            <person name="Shaw J.R."/>
            <person name="Andrews J."/>
            <person name="Crease T.J."/>
            <person name="Tang H."/>
            <person name="Lucas S.M."/>
            <person name="Robertson H.M."/>
            <person name="Bork P."/>
            <person name="Koonin E.V."/>
            <person name="Zdobnov E.M."/>
            <person name="Grigoriev I.V."/>
            <person name="Lynch M."/>
            <person name="Boore J.L."/>
        </authorList>
    </citation>
    <scope>NUCLEOTIDE SEQUENCE [LARGE SCALE GENOMIC DNA]</scope>
</reference>
<dbReference type="EMBL" id="GL732543">
    <property type="protein sequence ID" value="EFX81365.1"/>
    <property type="molecule type" value="Genomic_DNA"/>
</dbReference>
<keyword evidence="2" id="KW-1185">Reference proteome</keyword>